<organism evidence="3 4">
    <name type="scientific">Penicillium cf. griseofulvum</name>
    <dbReference type="NCBI Taxonomy" id="2972120"/>
    <lineage>
        <taxon>Eukaryota</taxon>
        <taxon>Fungi</taxon>
        <taxon>Dikarya</taxon>
        <taxon>Ascomycota</taxon>
        <taxon>Pezizomycotina</taxon>
        <taxon>Eurotiomycetes</taxon>
        <taxon>Eurotiomycetidae</taxon>
        <taxon>Eurotiales</taxon>
        <taxon>Aspergillaceae</taxon>
        <taxon>Penicillium</taxon>
    </lineage>
</organism>
<feature type="compositionally biased region" description="Basic and acidic residues" evidence="1">
    <location>
        <begin position="191"/>
        <end position="205"/>
    </location>
</feature>
<dbReference type="AlphaFoldDB" id="A0A9W9IVZ2"/>
<name>A0A9W9IVZ2_9EURO</name>
<accession>A0A9W9IVZ2</accession>
<comment type="caution">
    <text evidence="3">The sequence shown here is derived from an EMBL/GenBank/DDBJ whole genome shotgun (WGS) entry which is preliminary data.</text>
</comment>
<reference evidence="3" key="1">
    <citation type="submission" date="2022-11" db="EMBL/GenBank/DDBJ databases">
        <authorList>
            <person name="Petersen C."/>
        </authorList>
    </citation>
    <scope>NUCLEOTIDE SEQUENCE</scope>
    <source>
        <strain evidence="3">IBT 16849</strain>
    </source>
</reference>
<feature type="region of interest" description="Disordered" evidence="1">
    <location>
        <begin position="254"/>
        <end position="288"/>
    </location>
</feature>
<feature type="chain" id="PRO_5040734062" evidence="2">
    <location>
        <begin position="19"/>
        <end position="304"/>
    </location>
</feature>
<reference evidence="3" key="2">
    <citation type="journal article" date="2023" name="IMA Fungus">
        <title>Comparative genomic study of the Penicillium genus elucidates a diverse pangenome and 15 lateral gene transfer events.</title>
        <authorList>
            <person name="Petersen C."/>
            <person name="Sorensen T."/>
            <person name="Nielsen M.R."/>
            <person name="Sondergaard T.E."/>
            <person name="Sorensen J.L."/>
            <person name="Fitzpatrick D.A."/>
            <person name="Frisvad J.C."/>
            <person name="Nielsen K.L."/>
        </authorList>
    </citation>
    <scope>NUCLEOTIDE SEQUENCE</scope>
    <source>
        <strain evidence="3">IBT 16849</strain>
    </source>
</reference>
<feature type="region of interest" description="Disordered" evidence="1">
    <location>
        <begin position="191"/>
        <end position="220"/>
    </location>
</feature>
<feature type="compositionally biased region" description="Basic and acidic residues" evidence="1">
    <location>
        <begin position="272"/>
        <end position="282"/>
    </location>
</feature>
<dbReference type="Proteomes" id="UP001150879">
    <property type="component" value="Unassembled WGS sequence"/>
</dbReference>
<dbReference type="EMBL" id="JAPQKP010000006">
    <property type="protein sequence ID" value="KAJ5185780.1"/>
    <property type="molecule type" value="Genomic_DNA"/>
</dbReference>
<gene>
    <name evidence="3" type="ORF">N7472_010620</name>
</gene>
<keyword evidence="2" id="KW-0732">Signal</keyword>
<sequence>MRPPIFVFLALVISQAVAFGLYGAYERVMYWNAYQLDAESPERKVAKACAKNPGVQGAKLGNLVNGRCNFRQFLYYISATDKEKANIKRLDANLGNEKNINIIANELYDKGVVGQYTTETLYEGVKRNDVPALFKAMGYLIGQDKNKETEQWKFALQARARVEEGRTATRNRNVGNLLRWEYDKSNQKFDPHITDEVPRDPKLVTEGDLPETMSKSAGKGSARGWKTIDLYEAKKAIEKKHKIQKLDIQSWIKKSDDLEVEPRQEGEDEKAYEERKKEEEKRGHKANINAIRAARPNMLKCVRG</sequence>
<proteinExistence type="predicted"/>
<evidence type="ECO:0000313" key="4">
    <source>
        <dbReference type="Proteomes" id="UP001150879"/>
    </source>
</evidence>
<feature type="compositionally biased region" description="Basic and acidic residues" evidence="1">
    <location>
        <begin position="254"/>
        <end position="265"/>
    </location>
</feature>
<evidence type="ECO:0000313" key="3">
    <source>
        <dbReference type="EMBL" id="KAJ5185780.1"/>
    </source>
</evidence>
<evidence type="ECO:0000256" key="1">
    <source>
        <dbReference type="SAM" id="MobiDB-lite"/>
    </source>
</evidence>
<feature type="signal peptide" evidence="2">
    <location>
        <begin position="1"/>
        <end position="18"/>
    </location>
</feature>
<evidence type="ECO:0000256" key="2">
    <source>
        <dbReference type="SAM" id="SignalP"/>
    </source>
</evidence>
<protein>
    <submittedName>
        <fullName evidence="3">Uncharacterized protein</fullName>
    </submittedName>
</protein>
<keyword evidence="4" id="KW-1185">Reference proteome</keyword>